<dbReference type="STRING" id="545694.TREPR_0550"/>
<name>F5YL93_TREPZ</name>
<gene>
    <name evidence="9" type="ordered locus">TREPR_0550</name>
</gene>
<dbReference type="Proteomes" id="UP000009223">
    <property type="component" value="Chromosome"/>
</dbReference>
<dbReference type="Pfam" id="PF02321">
    <property type="entry name" value="OEP"/>
    <property type="match status" value="1"/>
</dbReference>
<dbReference type="OrthoDB" id="370605at2"/>
<keyword evidence="4" id="KW-1134">Transmembrane beta strand</keyword>
<keyword evidence="3" id="KW-0813">Transport</keyword>
<dbReference type="GO" id="GO:0015288">
    <property type="term" value="F:porin activity"/>
    <property type="evidence" value="ECO:0007669"/>
    <property type="project" value="TreeGrafter"/>
</dbReference>
<keyword evidence="6" id="KW-0472">Membrane</keyword>
<dbReference type="InterPro" id="IPR003423">
    <property type="entry name" value="OMP_efflux"/>
</dbReference>
<evidence type="ECO:0000256" key="6">
    <source>
        <dbReference type="ARBA" id="ARBA00023136"/>
    </source>
</evidence>
<evidence type="ECO:0000256" key="1">
    <source>
        <dbReference type="ARBA" id="ARBA00004442"/>
    </source>
</evidence>
<dbReference type="eggNOG" id="ENOG502ZXZV">
    <property type="taxonomic scope" value="Bacteria"/>
</dbReference>
<dbReference type="AlphaFoldDB" id="F5YL93"/>
<feature type="coiled-coil region" evidence="8">
    <location>
        <begin position="368"/>
        <end position="415"/>
    </location>
</feature>
<sequence length="466" mass="52642">MIRIIKKNKNHKPIYRFFLVGLFLVGVYIQSHGQEWDRDKLLSQALGRNNTYLLSASRSREAQSALNSARASRFPVLRFTGNMSYMTNPPGVKVEKGALYPGGPVAVPGMGSIPFPALPDKDITMSLSDNTRYEFGLSLEQPLFTWGRINNSVKAANLGSRASALQMEQERRNIGTALDIHLYTLAYLSSIRAILEEQRRSADRLIVISEESFANGFLLRADLLESKLLTAEVKLGDYGIQETWDNAFLAIKTLTGLNDLDPDSIRFSSETDQDDHGYSPLDKERLLALSKERNLGLKMLSLQTQASERLLAASRGQIYGKPDLGLFLQLGYSGWQDPSLNFTASVGIRSTIFDWGLYQTVRQKNESLAQARLEEEKGRRDLEEYLEKTLRQLELSQYRQEYLSLKIEAGEAQKDQAEAAWKSGYGQEREYLAKELAWYRDRITLLQEELAALVTAIQLESVFSNN</sequence>
<dbReference type="GO" id="GO:1990281">
    <property type="term" value="C:efflux pump complex"/>
    <property type="evidence" value="ECO:0007669"/>
    <property type="project" value="TreeGrafter"/>
</dbReference>
<accession>F5YL93</accession>
<evidence type="ECO:0000256" key="3">
    <source>
        <dbReference type="ARBA" id="ARBA00022448"/>
    </source>
</evidence>
<dbReference type="GO" id="GO:0015562">
    <property type="term" value="F:efflux transmembrane transporter activity"/>
    <property type="evidence" value="ECO:0007669"/>
    <property type="project" value="InterPro"/>
</dbReference>
<dbReference type="GO" id="GO:0009279">
    <property type="term" value="C:cell outer membrane"/>
    <property type="evidence" value="ECO:0007669"/>
    <property type="project" value="UniProtKB-SubCell"/>
</dbReference>
<dbReference type="SUPFAM" id="SSF56954">
    <property type="entry name" value="Outer membrane efflux proteins (OEP)"/>
    <property type="match status" value="1"/>
</dbReference>
<keyword evidence="10" id="KW-1185">Reference proteome</keyword>
<evidence type="ECO:0000256" key="8">
    <source>
        <dbReference type="SAM" id="Coils"/>
    </source>
</evidence>
<dbReference type="PANTHER" id="PTHR30026:SF20">
    <property type="entry name" value="OUTER MEMBRANE PROTEIN TOLC"/>
    <property type="match status" value="1"/>
</dbReference>
<dbReference type="EMBL" id="CP001843">
    <property type="protein sequence ID" value="AEF85265.1"/>
    <property type="molecule type" value="Genomic_DNA"/>
</dbReference>
<reference evidence="10" key="1">
    <citation type="submission" date="2009-12" db="EMBL/GenBank/DDBJ databases">
        <title>Complete sequence of Treponema primitia strain ZAS-2.</title>
        <authorList>
            <person name="Tetu S.G."/>
            <person name="Matson E."/>
            <person name="Ren Q."/>
            <person name="Seshadri R."/>
            <person name="Elbourne L."/>
            <person name="Hassan K.A."/>
            <person name="Durkin A."/>
            <person name="Radune D."/>
            <person name="Mohamoud Y."/>
            <person name="Shay R."/>
            <person name="Jin S."/>
            <person name="Zhang X."/>
            <person name="Lucey K."/>
            <person name="Ballor N.R."/>
            <person name="Ottesen E."/>
            <person name="Rosenthal R."/>
            <person name="Allen A."/>
            <person name="Leadbetter J.R."/>
            <person name="Paulsen I.T."/>
        </authorList>
    </citation>
    <scope>NUCLEOTIDE SEQUENCE [LARGE SCALE GENOMIC DNA]</scope>
    <source>
        <strain evidence="10">ATCC BAA-887 / DSM 12427 / ZAS-2</strain>
    </source>
</reference>
<dbReference type="PANTHER" id="PTHR30026">
    <property type="entry name" value="OUTER MEMBRANE PROTEIN TOLC"/>
    <property type="match status" value="1"/>
</dbReference>
<evidence type="ECO:0000256" key="2">
    <source>
        <dbReference type="ARBA" id="ARBA00007613"/>
    </source>
</evidence>
<dbReference type="HOGENOM" id="CLU_603935_0_0_12"/>
<keyword evidence="7" id="KW-0998">Cell outer membrane</keyword>
<reference evidence="9 10" key="2">
    <citation type="journal article" date="2011" name="ISME J.">
        <title>RNA-seq reveals cooperative metabolic interactions between two termite-gut spirochete species in co-culture.</title>
        <authorList>
            <person name="Rosenthal A.Z."/>
            <person name="Matson E.G."/>
            <person name="Eldar A."/>
            <person name="Leadbetter J.R."/>
        </authorList>
    </citation>
    <scope>NUCLEOTIDE SEQUENCE [LARGE SCALE GENOMIC DNA]</scope>
    <source>
        <strain evidence="10">ATCC BAA-887 / DSM 12427 / ZAS-2</strain>
    </source>
</reference>
<dbReference type="Gene3D" id="1.20.1600.10">
    <property type="entry name" value="Outer membrane efflux proteins (OEP)"/>
    <property type="match status" value="1"/>
</dbReference>
<keyword evidence="8" id="KW-0175">Coiled coil</keyword>
<evidence type="ECO:0000256" key="4">
    <source>
        <dbReference type="ARBA" id="ARBA00022452"/>
    </source>
</evidence>
<evidence type="ECO:0000313" key="9">
    <source>
        <dbReference type="EMBL" id="AEF85265.1"/>
    </source>
</evidence>
<comment type="similarity">
    <text evidence="2">Belongs to the outer membrane factor (OMF) (TC 1.B.17) family.</text>
</comment>
<evidence type="ECO:0000256" key="7">
    <source>
        <dbReference type="ARBA" id="ARBA00023237"/>
    </source>
</evidence>
<dbReference type="KEGG" id="tpi:TREPR_0550"/>
<protein>
    <submittedName>
        <fullName evidence="9">Outer membrane efflux protein</fullName>
    </submittedName>
</protein>
<organism evidence="9 10">
    <name type="scientific">Treponema primitia (strain ATCC BAA-887 / DSM 12427 / ZAS-2)</name>
    <dbReference type="NCBI Taxonomy" id="545694"/>
    <lineage>
        <taxon>Bacteria</taxon>
        <taxon>Pseudomonadati</taxon>
        <taxon>Spirochaetota</taxon>
        <taxon>Spirochaetia</taxon>
        <taxon>Spirochaetales</taxon>
        <taxon>Treponemataceae</taxon>
        <taxon>Treponema</taxon>
    </lineage>
</organism>
<proteinExistence type="inferred from homology"/>
<comment type="subcellular location">
    <subcellularLocation>
        <location evidence="1">Cell outer membrane</location>
    </subcellularLocation>
</comment>
<evidence type="ECO:0000256" key="5">
    <source>
        <dbReference type="ARBA" id="ARBA00022692"/>
    </source>
</evidence>
<keyword evidence="5" id="KW-0812">Transmembrane</keyword>
<evidence type="ECO:0000313" key="10">
    <source>
        <dbReference type="Proteomes" id="UP000009223"/>
    </source>
</evidence>
<dbReference type="InterPro" id="IPR051906">
    <property type="entry name" value="TolC-like"/>
</dbReference>